<name>A0A1Q3B815_CEPFO</name>
<protein>
    <submittedName>
        <fullName evidence="1">Uncharacterized protein</fullName>
    </submittedName>
</protein>
<evidence type="ECO:0000313" key="2">
    <source>
        <dbReference type="Proteomes" id="UP000187406"/>
    </source>
</evidence>
<dbReference type="Proteomes" id="UP000187406">
    <property type="component" value="Unassembled WGS sequence"/>
</dbReference>
<dbReference type="InterPro" id="IPR036397">
    <property type="entry name" value="RNaseH_sf"/>
</dbReference>
<dbReference type="OrthoDB" id="1433117at2759"/>
<dbReference type="AlphaFoldDB" id="A0A1Q3B815"/>
<proteinExistence type="predicted"/>
<dbReference type="EMBL" id="BDDD01000329">
    <property type="protein sequence ID" value="GAV63994.1"/>
    <property type="molecule type" value="Genomic_DNA"/>
</dbReference>
<dbReference type="PANTHER" id="PTHR48475">
    <property type="entry name" value="RIBONUCLEASE H"/>
    <property type="match status" value="1"/>
</dbReference>
<gene>
    <name evidence="1" type="ORF">CFOL_v3_07512</name>
</gene>
<evidence type="ECO:0000313" key="1">
    <source>
        <dbReference type="EMBL" id="GAV63994.1"/>
    </source>
</evidence>
<dbReference type="GO" id="GO:0003676">
    <property type="term" value="F:nucleic acid binding"/>
    <property type="evidence" value="ECO:0007669"/>
    <property type="project" value="InterPro"/>
</dbReference>
<dbReference type="InParanoid" id="A0A1Q3B815"/>
<comment type="caution">
    <text evidence="1">The sequence shown here is derived from an EMBL/GenBank/DDBJ whole genome shotgun (WGS) entry which is preliminary data.</text>
</comment>
<organism evidence="1 2">
    <name type="scientific">Cephalotus follicularis</name>
    <name type="common">Albany pitcher plant</name>
    <dbReference type="NCBI Taxonomy" id="3775"/>
    <lineage>
        <taxon>Eukaryota</taxon>
        <taxon>Viridiplantae</taxon>
        <taxon>Streptophyta</taxon>
        <taxon>Embryophyta</taxon>
        <taxon>Tracheophyta</taxon>
        <taxon>Spermatophyta</taxon>
        <taxon>Magnoliopsida</taxon>
        <taxon>eudicotyledons</taxon>
        <taxon>Gunneridae</taxon>
        <taxon>Pentapetalae</taxon>
        <taxon>rosids</taxon>
        <taxon>fabids</taxon>
        <taxon>Oxalidales</taxon>
        <taxon>Cephalotaceae</taxon>
        <taxon>Cephalotus</taxon>
    </lineage>
</organism>
<accession>A0A1Q3B815</accession>
<dbReference type="PANTHER" id="PTHR48475:SF2">
    <property type="entry name" value="RIBONUCLEASE H"/>
    <property type="match status" value="1"/>
</dbReference>
<keyword evidence="2" id="KW-1185">Reference proteome</keyword>
<reference evidence="2" key="1">
    <citation type="submission" date="2016-04" db="EMBL/GenBank/DDBJ databases">
        <title>Cephalotus genome sequencing.</title>
        <authorList>
            <person name="Fukushima K."/>
            <person name="Hasebe M."/>
            <person name="Fang X."/>
        </authorList>
    </citation>
    <scope>NUCLEOTIDE SEQUENCE [LARGE SCALE GENOMIC DNA]</scope>
    <source>
        <strain evidence="2">cv. St1</strain>
    </source>
</reference>
<dbReference type="Gene3D" id="3.30.420.10">
    <property type="entry name" value="Ribonuclease H-like superfamily/Ribonuclease H"/>
    <property type="match status" value="1"/>
</dbReference>
<sequence>MAKQRSLTDNHLRVEKSLEASKGRWTEELPSILWPYRTTPRTTTDESPFSLCFESEAMILVEIGVHSTRVVYFNEANNEEGLRNLLDLVEELRDKEALIVAAYQQRVSRYYNKRVNPRPLKEGGLILRNATVADPTGTRGKLAPNWEGPCKVKKVLQPGTFKLETRGAGRFLELGMSSI</sequence>